<dbReference type="EMBL" id="FXUF01000005">
    <property type="protein sequence ID" value="SMP53870.1"/>
    <property type="molecule type" value="Genomic_DNA"/>
</dbReference>
<dbReference type="SUPFAM" id="SSF69572">
    <property type="entry name" value="Activating enzymes of the ubiquitin-like proteins"/>
    <property type="match status" value="1"/>
</dbReference>
<accession>A0AA46AIT1</accession>
<reference evidence="2" key="1">
    <citation type="submission" date="2017-05" db="EMBL/GenBank/DDBJ databases">
        <authorList>
            <person name="Varghese N."/>
            <person name="Submissions S."/>
        </authorList>
    </citation>
    <scope>NUCLEOTIDE SEQUENCE</scope>
    <source>
        <strain evidence="2">Su22</strain>
    </source>
</reference>
<dbReference type="Pfam" id="PF00899">
    <property type="entry name" value="ThiF"/>
    <property type="match status" value="1"/>
</dbReference>
<gene>
    <name evidence="2" type="ORF">SAMN06296020_10567</name>
</gene>
<evidence type="ECO:0000259" key="1">
    <source>
        <dbReference type="Pfam" id="PF00899"/>
    </source>
</evidence>
<dbReference type="PANTHER" id="PTHR10953">
    <property type="entry name" value="UBIQUITIN-ACTIVATING ENZYME E1"/>
    <property type="match status" value="1"/>
</dbReference>
<keyword evidence="3" id="KW-1185">Reference proteome</keyword>
<dbReference type="Proteomes" id="UP001158066">
    <property type="component" value="Unassembled WGS sequence"/>
</dbReference>
<dbReference type="Gene3D" id="3.40.50.720">
    <property type="entry name" value="NAD(P)-binding Rossmann-like Domain"/>
    <property type="match status" value="1"/>
</dbReference>
<dbReference type="GO" id="GO:0016779">
    <property type="term" value="F:nucleotidyltransferase activity"/>
    <property type="evidence" value="ECO:0007669"/>
    <property type="project" value="UniProtKB-KW"/>
</dbReference>
<dbReference type="GO" id="GO:0005737">
    <property type="term" value="C:cytoplasm"/>
    <property type="evidence" value="ECO:0007669"/>
    <property type="project" value="TreeGrafter"/>
</dbReference>
<dbReference type="RefSeq" id="WP_283408998.1">
    <property type="nucleotide sequence ID" value="NZ_FXUF01000005.1"/>
</dbReference>
<dbReference type="AlphaFoldDB" id="A0AA46AIT1"/>
<protein>
    <submittedName>
        <fullName evidence="2">Molybdopterin or thiamine biosynthesis adenylyltransferase</fullName>
    </submittedName>
</protein>
<proteinExistence type="predicted"/>
<evidence type="ECO:0000313" key="2">
    <source>
        <dbReference type="EMBL" id="SMP53870.1"/>
    </source>
</evidence>
<dbReference type="InterPro" id="IPR045886">
    <property type="entry name" value="ThiF/MoeB/HesA"/>
</dbReference>
<dbReference type="CDD" id="cd00757">
    <property type="entry name" value="ThiF_MoeB_HesA_family"/>
    <property type="match status" value="1"/>
</dbReference>
<name>A0AA46AIT1_9CLOT</name>
<sequence>MDGQWKEIDESIRRGSRVIETSQNQRYKSIVWTTLLEIQKQFDVSVHILEIRCLAQGIIPEKYVRNIRAIGTAGQTALIRSRIGIAGAGGLGGHVAELAARMGFGSIVCVDGDDFEESNLNRQTLSRYDLLGTSKADAAVGRIREINPAVEAVAVAMKCTAEDFINCFKDCQLLMDCLDSSDSRNHLMQAAVELNIPWIHGAVAGFRGQVMTVFPEDQRVAGLMRVSQDGKGAEKVMGTPSASPAMVAAWQVQEAIKVITGKGTLIRNRMLIMDAYQGTVQTIEV</sequence>
<dbReference type="GO" id="GO:0004792">
    <property type="term" value="F:thiosulfate-cyanide sulfurtransferase activity"/>
    <property type="evidence" value="ECO:0007669"/>
    <property type="project" value="TreeGrafter"/>
</dbReference>
<comment type="caution">
    <text evidence="2">The sequence shown here is derived from an EMBL/GenBank/DDBJ whole genome shotgun (WGS) entry which is preliminary data.</text>
</comment>
<dbReference type="PANTHER" id="PTHR10953:SF102">
    <property type="entry name" value="ADENYLYLTRANSFERASE AND SULFURTRANSFERASE MOCS3"/>
    <property type="match status" value="1"/>
</dbReference>
<feature type="domain" description="THIF-type NAD/FAD binding fold" evidence="1">
    <location>
        <begin position="63"/>
        <end position="284"/>
    </location>
</feature>
<dbReference type="InterPro" id="IPR000594">
    <property type="entry name" value="ThiF_NAD_FAD-bd"/>
</dbReference>
<keyword evidence="2" id="KW-0808">Transferase</keyword>
<organism evidence="2 3">
    <name type="scientific">Anoxynatronum buryatiense</name>
    <dbReference type="NCBI Taxonomy" id="489973"/>
    <lineage>
        <taxon>Bacteria</taxon>
        <taxon>Bacillati</taxon>
        <taxon>Bacillota</taxon>
        <taxon>Clostridia</taxon>
        <taxon>Eubacteriales</taxon>
        <taxon>Clostridiaceae</taxon>
        <taxon>Anoxynatronum</taxon>
    </lineage>
</organism>
<keyword evidence="2" id="KW-0548">Nucleotidyltransferase</keyword>
<dbReference type="InterPro" id="IPR035985">
    <property type="entry name" value="Ubiquitin-activating_enz"/>
</dbReference>
<dbReference type="GO" id="GO:0008641">
    <property type="term" value="F:ubiquitin-like modifier activating enzyme activity"/>
    <property type="evidence" value="ECO:0007669"/>
    <property type="project" value="InterPro"/>
</dbReference>
<evidence type="ECO:0000313" key="3">
    <source>
        <dbReference type="Proteomes" id="UP001158066"/>
    </source>
</evidence>